<evidence type="ECO:0000313" key="4">
    <source>
        <dbReference type="Proteomes" id="UP000753802"/>
    </source>
</evidence>
<evidence type="ECO:0000256" key="1">
    <source>
        <dbReference type="ARBA" id="ARBA00038310"/>
    </source>
</evidence>
<name>A0ABW9ZTV9_9BACT</name>
<dbReference type="SUPFAM" id="SSF51556">
    <property type="entry name" value="Metallo-dependent hydrolases"/>
    <property type="match status" value="1"/>
</dbReference>
<accession>A0ABW9ZTV9</accession>
<evidence type="ECO:0000259" key="2">
    <source>
        <dbReference type="Pfam" id="PF04909"/>
    </source>
</evidence>
<protein>
    <submittedName>
        <fullName evidence="3">Amidohydrolase family protein</fullName>
    </submittedName>
</protein>
<organism evidence="3 4">
    <name type="scientific">Sediminibacterium roseum</name>
    <dbReference type="NCBI Taxonomy" id="1978412"/>
    <lineage>
        <taxon>Bacteria</taxon>
        <taxon>Pseudomonadati</taxon>
        <taxon>Bacteroidota</taxon>
        <taxon>Chitinophagia</taxon>
        <taxon>Chitinophagales</taxon>
        <taxon>Chitinophagaceae</taxon>
        <taxon>Sediminibacterium</taxon>
    </lineage>
</organism>
<keyword evidence="4" id="KW-1185">Reference proteome</keyword>
<dbReference type="PANTHER" id="PTHR43569">
    <property type="entry name" value="AMIDOHYDROLASE"/>
    <property type="match status" value="1"/>
</dbReference>
<dbReference type="PANTHER" id="PTHR43569:SF2">
    <property type="entry name" value="AMIDOHYDROLASE-RELATED DOMAIN-CONTAINING PROTEIN"/>
    <property type="match status" value="1"/>
</dbReference>
<sequence length="274" mass="31425">MRIDAHQHFWRYHPVTHDWINAEMTAIRKDFLPADLAPVLARNSIEGCVAVQADQSEQETDFLLALAKENTFIKGVVGWIDLRSQDIEERLAHYKQNRHLKGFRHILQGEEPGFMLQPDFLKGISLLNDHGFSYDVLIFPQHLEAALQLVRHFPQQRFVIDHLAKPGIKDHLIDEWKKGIGAIAEHPNVYCKVSGMVTEADWQNWKPADLYPYLDVVTEAFGTGRLIYGSDWPVCLVAASYDEMIAPVKEYYASFSASEQQKIFGANAMDFYHL</sequence>
<dbReference type="InterPro" id="IPR052350">
    <property type="entry name" value="Metallo-dep_Lactonases"/>
</dbReference>
<dbReference type="Gene3D" id="3.20.20.140">
    <property type="entry name" value="Metal-dependent hydrolases"/>
    <property type="match status" value="1"/>
</dbReference>
<comment type="caution">
    <text evidence="3">The sequence shown here is derived from an EMBL/GenBank/DDBJ whole genome shotgun (WGS) entry which is preliminary data.</text>
</comment>
<dbReference type="Pfam" id="PF04909">
    <property type="entry name" value="Amidohydro_2"/>
    <property type="match status" value="1"/>
</dbReference>
<evidence type="ECO:0000313" key="3">
    <source>
        <dbReference type="EMBL" id="NCI50560.1"/>
    </source>
</evidence>
<feature type="domain" description="Amidohydrolase-related" evidence="2">
    <location>
        <begin position="3"/>
        <end position="274"/>
    </location>
</feature>
<dbReference type="InterPro" id="IPR032466">
    <property type="entry name" value="Metal_Hydrolase"/>
</dbReference>
<reference evidence="3 4" key="1">
    <citation type="submission" date="2020-01" db="EMBL/GenBank/DDBJ databases">
        <title>Genome analysis.</title>
        <authorList>
            <person name="Wu S."/>
            <person name="Wang G."/>
        </authorList>
    </citation>
    <scope>NUCLEOTIDE SEQUENCE [LARGE SCALE GENOMIC DNA]</scope>
    <source>
        <strain evidence="3 4">SYL130</strain>
    </source>
</reference>
<comment type="similarity">
    <text evidence="1">Belongs to the metallo-dependent hydrolases superfamily.</text>
</comment>
<dbReference type="InterPro" id="IPR006680">
    <property type="entry name" value="Amidohydro-rel"/>
</dbReference>
<dbReference type="EMBL" id="JAACJS010000015">
    <property type="protein sequence ID" value="NCI50560.1"/>
    <property type="molecule type" value="Genomic_DNA"/>
</dbReference>
<proteinExistence type="inferred from homology"/>
<dbReference type="Proteomes" id="UP000753802">
    <property type="component" value="Unassembled WGS sequence"/>
</dbReference>
<gene>
    <name evidence="3" type="ORF">GWC95_11540</name>
</gene>